<feature type="compositionally biased region" description="Pro residues" evidence="16">
    <location>
        <begin position="816"/>
        <end position="832"/>
    </location>
</feature>
<feature type="compositionally biased region" description="Low complexity" evidence="16">
    <location>
        <begin position="833"/>
        <end position="848"/>
    </location>
</feature>
<feature type="compositionally biased region" description="Low complexity" evidence="16">
    <location>
        <begin position="764"/>
        <end position="780"/>
    </location>
</feature>
<dbReference type="Pfam" id="PF00912">
    <property type="entry name" value="Transgly"/>
    <property type="match status" value="1"/>
</dbReference>
<comment type="subcellular location">
    <subcellularLocation>
        <location evidence="2">Cell membrane</location>
        <topology evidence="2">Single-pass type II membrane protein</topology>
    </subcellularLocation>
</comment>
<evidence type="ECO:0000256" key="2">
    <source>
        <dbReference type="ARBA" id="ARBA00004401"/>
    </source>
</evidence>
<dbReference type="InterPro" id="IPR050396">
    <property type="entry name" value="Glycosyltr_51/Transpeptidase"/>
</dbReference>
<dbReference type="PANTHER" id="PTHR32282">
    <property type="entry name" value="BINDING PROTEIN TRANSPEPTIDASE, PUTATIVE-RELATED"/>
    <property type="match status" value="1"/>
</dbReference>
<sequence length="862" mass="93456">MLDKKDLNKYNTASSSSPSQRAEGELSQSAAATAKTVGGMAWKALKTILCVLFISGVLVFLSVAAFLLSFRDIEAPNLSAMSLNYSSFVYVDDEAGNATEYMTIHADENRVWASLSDIPSYMKTAQVCIEDHRFCEHSGVDWRTTLNAVLKLFSGGSGGGSTMTQQLIKNITEDKDYSILRKVREIFTALNLEKKYSKQQILEAYLNVVNYGGQNEGVEAAAQAYFGKSIGECTLAECALIAGITQNPSQYDPLIFPDEAKTRAQIVLDRMWELSDGIDDGDNQEMYISPEMEGQLVPITEEEYNQATAELAAMTFDGDQSQDTESVEEQQDVNDWNWYMDTMFNDIVDDLMEQYGYGRDAAINMIYNGGLEIHSAMNPQIQNDLEEMFVSGESMPEDPDIQTGLFVMDPYTGRVIAVVGSRDERQGVRLYNNATDATRQPGSSFKAVSTYALGIQSGTITYGSVLNDSPVPNYFGVGSTQEGPQNVSRQYLGHMNVDDAIMISQNAPAAWLARELTPEACYEWLTQKLHFTTLTEEDSHSLSAMALGGMSYGVTVREMTAAYCVFANGGYYYEPYTYYYVKDHDGNVILDNRDNTGEQVMSTETATIMNKLLHLPVTSSRSGIGVGTALYAMDGIGLDMFAKTGTTDNAYDLTFMGGTNFCVAGIWNGYEYPAELYDSNTCQVTWRAVIEYLANNYDWSGKEWVLSDNVSQYAFCRSSGKLAGTNCYDTAYGWYDNNNLPGRCNGGSDHIAGPAVSPSPSPSVSPDASLSPSTSPDATTGPSVSPGPTESAEPTPGASAEPTPGSTDEPIETTPTPTPETPTEPTPEPPSSEPSESPTEEPPSSSSGTEGGGSEAGSGATG</sequence>
<dbReference type="SUPFAM" id="SSF53955">
    <property type="entry name" value="Lysozyme-like"/>
    <property type="match status" value="1"/>
</dbReference>
<dbReference type="GO" id="GO:0006508">
    <property type="term" value="P:proteolysis"/>
    <property type="evidence" value="ECO:0007669"/>
    <property type="project" value="UniProtKB-KW"/>
</dbReference>
<dbReference type="EMBL" id="DWXZ01000002">
    <property type="protein sequence ID" value="HJB36457.1"/>
    <property type="molecule type" value="Genomic_DNA"/>
</dbReference>
<comment type="catalytic activity">
    <reaction evidence="15">
        <text>[GlcNAc-(1-&gt;4)-Mur2Ac(oyl-L-Ala-gamma-D-Glu-L-Lys-D-Ala-D-Ala)](n)-di-trans,octa-cis-undecaprenyl diphosphate + beta-D-GlcNAc-(1-&gt;4)-Mur2Ac(oyl-L-Ala-gamma-D-Glu-L-Lys-D-Ala-D-Ala)-di-trans,octa-cis-undecaprenyl diphosphate = [GlcNAc-(1-&gt;4)-Mur2Ac(oyl-L-Ala-gamma-D-Glu-L-Lys-D-Ala-D-Ala)](n+1)-di-trans,octa-cis-undecaprenyl diphosphate + di-trans,octa-cis-undecaprenyl diphosphate + H(+)</text>
        <dbReference type="Rhea" id="RHEA:23708"/>
        <dbReference type="Rhea" id="RHEA-COMP:9602"/>
        <dbReference type="Rhea" id="RHEA-COMP:9603"/>
        <dbReference type="ChEBI" id="CHEBI:15378"/>
        <dbReference type="ChEBI" id="CHEBI:58405"/>
        <dbReference type="ChEBI" id="CHEBI:60033"/>
        <dbReference type="ChEBI" id="CHEBI:78435"/>
        <dbReference type="EC" id="2.4.99.28"/>
    </reaction>
</comment>
<dbReference type="EC" id="2.4.99.28" evidence="14"/>
<evidence type="ECO:0000256" key="16">
    <source>
        <dbReference type="SAM" id="MobiDB-lite"/>
    </source>
</evidence>
<comment type="caution">
    <text evidence="20">The sequence shown here is derived from an EMBL/GenBank/DDBJ whole genome shotgun (WGS) entry which is preliminary data.</text>
</comment>
<keyword evidence="17" id="KW-0812">Transmembrane</keyword>
<comment type="catalytic activity">
    <reaction evidence="13">
        <text>Preferential cleavage: (Ac)2-L-Lys-D-Ala-|-D-Ala. Also transpeptidation of peptidyl-alanyl moieties that are N-acyl substituents of D-alanine.</text>
        <dbReference type="EC" id="3.4.16.4"/>
    </reaction>
</comment>
<dbReference type="SUPFAM" id="SSF56601">
    <property type="entry name" value="beta-lactamase/transpeptidase-like"/>
    <property type="match status" value="1"/>
</dbReference>
<feature type="transmembrane region" description="Helical" evidence="17">
    <location>
        <begin position="48"/>
        <end position="70"/>
    </location>
</feature>
<dbReference type="GO" id="GO:0008955">
    <property type="term" value="F:peptidoglycan glycosyltransferase activity"/>
    <property type="evidence" value="ECO:0007669"/>
    <property type="project" value="UniProtKB-EC"/>
</dbReference>
<dbReference type="GO" id="GO:0046677">
    <property type="term" value="P:response to antibiotic"/>
    <property type="evidence" value="ECO:0007669"/>
    <property type="project" value="UniProtKB-KW"/>
</dbReference>
<feature type="region of interest" description="Disordered" evidence="16">
    <location>
        <begin position="1"/>
        <end position="25"/>
    </location>
</feature>
<feature type="compositionally biased region" description="Polar residues" evidence="16">
    <location>
        <begin position="9"/>
        <end position="25"/>
    </location>
</feature>
<comment type="function">
    <text evidence="1">Cell wall formation. Synthesis of cross-linked peptidoglycan from the lipid intermediates. The enzyme has a penicillin-insensitive transglycosylase N-terminal domain (formation of linear glycan strands) and a penicillin-sensitive transpeptidase C-terminal domain (cross-linking of the peptide subunits).</text>
</comment>
<dbReference type="InterPro" id="IPR001264">
    <property type="entry name" value="Glyco_trans_51"/>
</dbReference>
<evidence type="ECO:0000256" key="1">
    <source>
        <dbReference type="ARBA" id="ARBA00002624"/>
    </source>
</evidence>
<evidence type="ECO:0000256" key="9">
    <source>
        <dbReference type="ARBA" id="ARBA00022801"/>
    </source>
</evidence>
<evidence type="ECO:0000256" key="10">
    <source>
        <dbReference type="ARBA" id="ARBA00022968"/>
    </source>
</evidence>
<dbReference type="InterPro" id="IPR036950">
    <property type="entry name" value="PBP_transglycosylase"/>
</dbReference>
<evidence type="ECO:0000259" key="18">
    <source>
        <dbReference type="Pfam" id="PF00905"/>
    </source>
</evidence>
<reference evidence="20" key="1">
    <citation type="journal article" date="2021" name="PeerJ">
        <title>Extensive microbial diversity within the chicken gut microbiome revealed by metagenomics and culture.</title>
        <authorList>
            <person name="Gilroy R."/>
            <person name="Ravi A."/>
            <person name="Getino M."/>
            <person name="Pursley I."/>
            <person name="Horton D.L."/>
            <person name="Alikhan N.F."/>
            <person name="Baker D."/>
            <person name="Gharbi K."/>
            <person name="Hall N."/>
            <person name="Watson M."/>
            <person name="Adriaenssens E.M."/>
            <person name="Foster-Nyarko E."/>
            <person name="Jarju S."/>
            <person name="Secka A."/>
            <person name="Antonio M."/>
            <person name="Oren A."/>
            <person name="Chaudhuri R.R."/>
            <person name="La Ragione R."/>
            <person name="Hildebrand F."/>
            <person name="Pallen M.J."/>
        </authorList>
    </citation>
    <scope>NUCLEOTIDE SEQUENCE</scope>
    <source>
        <strain evidence="20">ChiBcolR8-3208</strain>
    </source>
</reference>
<evidence type="ECO:0000256" key="3">
    <source>
        <dbReference type="ARBA" id="ARBA00012448"/>
    </source>
</evidence>
<accession>A0A9D2LVU9</accession>
<evidence type="ECO:0000259" key="19">
    <source>
        <dbReference type="Pfam" id="PF00912"/>
    </source>
</evidence>
<evidence type="ECO:0000313" key="21">
    <source>
        <dbReference type="Proteomes" id="UP000824214"/>
    </source>
</evidence>
<dbReference type="GO" id="GO:0008658">
    <property type="term" value="F:penicillin binding"/>
    <property type="evidence" value="ECO:0007669"/>
    <property type="project" value="InterPro"/>
</dbReference>
<evidence type="ECO:0000256" key="12">
    <source>
        <dbReference type="ARBA" id="ARBA00023268"/>
    </source>
</evidence>
<dbReference type="Gene3D" id="3.40.710.10">
    <property type="entry name" value="DD-peptidase/beta-lactamase superfamily"/>
    <property type="match status" value="1"/>
</dbReference>
<keyword evidence="8" id="KW-0808">Transferase</keyword>
<keyword evidence="9" id="KW-0378">Hydrolase</keyword>
<evidence type="ECO:0000256" key="15">
    <source>
        <dbReference type="ARBA" id="ARBA00049902"/>
    </source>
</evidence>
<feature type="compositionally biased region" description="Gly residues" evidence="16">
    <location>
        <begin position="849"/>
        <end position="862"/>
    </location>
</feature>
<feature type="region of interest" description="Disordered" evidence="16">
    <location>
        <begin position="751"/>
        <end position="862"/>
    </location>
</feature>
<evidence type="ECO:0000313" key="20">
    <source>
        <dbReference type="EMBL" id="HJB36457.1"/>
    </source>
</evidence>
<dbReference type="Proteomes" id="UP000824214">
    <property type="component" value="Unassembled WGS sequence"/>
</dbReference>
<keyword evidence="10" id="KW-0735">Signal-anchor</keyword>
<dbReference type="AlphaFoldDB" id="A0A9D2LVU9"/>
<organism evidence="20 21">
    <name type="scientific">Candidatus Acutalibacter ornithocaccae</name>
    <dbReference type="NCBI Taxonomy" id="2838416"/>
    <lineage>
        <taxon>Bacteria</taxon>
        <taxon>Bacillati</taxon>
        <taxon>Bacillota</taxon>
        <taxon>Clostridia</taxon>
        <taxon>Eubacteriales</taxon>
        <taxon>Acutalibacteraceae</taxon>
        <taxon>Acutalibacter</taxon>
    </lineage>
</organism>
<feature type="domain" description="Glycosyl transferase family 51" evidence="19">
    <location>
        <begin position="103"/>
        <end position="271"/>
    </location>
</feature>
<evidence type="ECO:0000256" key="7">
    <source>
        <dbReference type="ARBA" id="ARBA00022676"/>
    </source>
</evidence>
<dbReference type="InterPro" id="IPR001460">
    <property type="entry name" value="PCN-bd_Tpept"/>
</dbReference>
<gene>
    <name evidence="20" type="ORF">H9942_00125</name>
</gene>
<evidence type="ECO:0000256" key="5">
    <source>
        <dbReference type="ARBA" id="ARBA00022645"/>
    </source>
</evidence>
<dbReference type="GO" id="GO:0009002">
    <property type="term" value="F:serine-type D-Ala-D-Ala carboxypeptidase activity"/>
    <property type="evidence" value="ECO:0007669"/>
    <property type="project" value="UniProtKB-EC"/>
</dbReference>
<dbReference type="Pfam" id="PF00905">
    <property type="entry name" value="Transpeptidase"/>
    <property type="match status" value="1"/>
</dbReference>
<feature type="domain" description="Penicillin-binding protein transpeptidase" evidence="18">
    <location>
        <begin position="405"/>
        <end position="651"/>
    </location>
</feature>
<dbReference type="GO" id="GO:0005886">
    <property type="term" value="C:plasma membrane"/>
    <property type="evidence" value="ECO:0007669"/>
    <property type="project" value="UniProtKB-SubCell"/>
</dbReference>
<evidence type="ECO:0000256" key="6">
    <source>
        <dbReference type="ARBA" id="ARBA00022670"/>
    </source>
</evidence>
<proteinExistence type="predicted"/>
<evidence type="ECO:0000256" key="8">
    <source>
        <dbReference type="ARBA" id="ARBA00022679"/>
    </source>
</evidence>
<dbReference type="PANTHER" id="PTHR32282:SF33">
    <property type="entry name" value="PEPTIDOGLYCAN GLYCOSYLTRANSFERASE"/>
    <property type="match status" value="1"/>
</dbReference>
<keyword evidence="6" id="KW-0645">Protease</keyword>
<keyword evidence="5" id="KW-0121">Carboxypeptidase</keyword>
<dbReference type="InterPro" id="IPR012338">
    <property type="entry name" value="Beta-lactam/transpept-like"/>
</dbReference>
<dbReference type="Gene3D" id="1.10.3810.10">
    <property type="entry name" value="Biosynthetic peptidoglycan transglycosylase-like"/>
    <property type="match status" value="1"/>
</dbReference>
<protein>
    <recommendedName>
        <fullName evidence="4">Penicillin-binding protein 1A</fullName>
        <ecNumber evidence="14">2.4.99.28</ecNumber>
        <ecNumber evidence="3">3.4.16.4</ecNumber>
    </recommendedName>
</protein>
<dbReference type="InterPro" id="IPR023346">
    <property type="entry name" value="Lysozyme-like_dom_sf"/>
</dbReference>
<keyword evidence="11" id="KW-0046">Antibiotic resistance</keyword>
<evidence type="ECO:0000256" key="14">
    <source>
        <dbReference type="ARBA" id="ARBA00044770"/>
    </source>
</evidence>
<reference evidence="20" key="2">
    <citation type="submission" date="2021-04" db="EMBL/GenBank/DDBJ databases">
        <authorList>
            <person name="Gilroy R."/>
        </authorList>
    </citation>
    <scope>NUCLEOTIDE SEQUENCE</scope>
    <source>
        <strain evidence="20">ChiBcolR8-3208</strain>
    </source>
</reference>
<evidence type="ECO:0000256" key="17">
    <source>
        <dbReference type="SAM" id="Phobius"/>
    </source>
</evidence>
<dbReference type="EC" id="3.4.16.4" evidence="3"/>
<name>A0A9D2LVU9_9FIRM</name>
<keyword evidence="12" id="KW-0511">Multifunctional enzyme</keyword>
<keyword evidence="17" id="KW-1133">Transmembrane helix</keyword>
<evidence type="ECO:0000256" key="11">
    <source>
        <dbReference type="ARBA" id="ARBA00023251"/>
    </source>
</evidence>
<evidence type="ECO:0000256" key="13">
    <source>
        <dbReference type="ARBA" id="ARBA00034000"/>
    </source>
</evidence>
<keyword evidence="7" id="KW-0328">Glycosyltransferase</keyword>
<keyword evidence="17" id="KW-0472">Membrane</keyword>
<evidence type="ECO:0000256" key="4">
    <source>
        <dbReference type="ARBA" id="ARBA00018638"/>
    </source>
</evidence>